<organism evidence="4 5">
    <name type="scientific">Ricinus communis</name>
    <name type="common">Castor bean</name>
    <dbReference type="NCBI Taxonomy" id="3988"/>
    <lineage>
        <taxon>Eukaryota</taxon>
        <taxon>Viridiplantae</taxon>
        <taxon>Streptophyta</taxon>
        <taxon>Embryophyta</taxon>
        <taxon>Tracheophyta</taxon>
        <taxon>Spermatophyta</taxon>
        <taxon>Magnoliopsida</taxon>
        <taxon>eudicotyledons</taxon>
        <taxon>Gunneridae</taxon>
        <taxon>Pentapetalae</taxon>
        <taxon>rosids</taxon>
        <taxon>fabids</taxon>
        <taxon>Malpighiales</taxon>
        <taxon>Euphorbiaceae</taxon>
        <taxon>Acalyphoideae</taxon>
        <taxon>Acalypheae</taxon>
        <taxon>Ricinus</taxon>
    </lineage>
</organism>
<dbReference type="OMA" id="TYRECDS"/>
<comment type="similarity">
    <text evidence="1">Belongs to the PPR family. P subfamily.</text>
</comment>
<dbReference type="PANTHER" id="PTHR47941">
    <property type="entry name" value="PENTATRICOPEPTIDE REPEAT-CONTAINING PROTEIN 3, MITOCHONDRIAL"/>
    <property type="match status" value="1"/>
</dbReference>
<feature type="repeat" description="PPR" evidence="3">
    <location>
        <begin position="308"/>
        <end position="342"/>
    </location>
</feature>
<dbReference type="PROSITE" id="PS51375">
    <property type="entry name" value="PPR"/>
    <property type="match status" value="6"/>
</dbReference>
<evidence type="ECO:0000313" key="4">
    <source>
        <dbReference type="EMBL" id="EEF43324.1"/>
    </source>
</evidence>
<proteinExistence type="inferred from homology"/>
<dbReference type="InterPro" id="IPR002885">
    <property type="entry name" value="PPR_rpt"/>
</dbReference>
<feature type="repeat" description="PPR" evidence="3">
    <location>
        <begin position="273"/>
        <end position="307"/>
    </location>
</feature>
<gene>
    <name evidence="4" type="ORF">RCOM_0938630</name>
</gene>
<dbReference type="GO" id="GO:0006397">
    <property type="term" value="P:mRNA processing"/>
    <property type="evidence" value="ECO:0000318"/>
    <property type="project" value="GO_Central"/>
</dbReference>
<reference evidence="5" key="1">
    <citation type="journal article" date="2010" name="Nat. Biotechnol.">
        <title>Draft genome sequence of the oilseed species Ricinus communis.</title>
        <authorList>
            <person name="Chan A.P."/>
            <person name="Crabtree J."/>
            <person name="Zhao Q."/>
            <person name="Lorenzi H."/>
            <person name="Orvis J."/>
            <person name="Puiu D."/>
            <person name="Melake-Berhan A."/>
            <person name="Jones K.M."/>
            <person name="Redman J."/>
            <person name="Chen G."/>
            <person name="Cahoon E.B."/>
            <person name="Gedil M."/>
            <person name="Stanke M."/>
            <person name="Haas B.J."/>
            <person name="Wortman J.R."/>
            <person name="Fraser-Liggett C.M."/>
            <person name="Ravel J."/>
            <person name="Rabinowicz P.D."/>
        </authorList>
    </citation>
    <scope>NUCLEOTIDE SEQUENCE [LARGE SCALE GENOMIC DNA]</scope>
    <source>
        <strain evidence="5">cv. Hale</strain>
    </source>
</reference>
<dbReference type="AlphaFoldDB" id="B9RZE4"/>
<dbReference type="Gene3D" id="1.25.40.10">
    <property type="entry name" value="Tetratricopeptide repeat domain"/>
    <property type="match status" value="3"/>
</dbReference>
<evidence type="ECO:0000313" key="5">
    <source>
        <dbReference type="Proteomes" id="UP000008311"/>
    </source>
</evidence>
<sequence>MASPILKRILLFSPKTINPQSLSTASPPSSDQQLITTITSLLIHHRSKSRWTHLRSLILTSNKTLTPTHFSQIILLLKSNPRLALRFFHFTLRNPSFCSHDLRSISTITHILSRARLKPQAQSIIHLAFTSPVLVDDSNGQALKFFEILVKTYRECDSAPFVFDLLIKSCLELKKIDDGLKIVRLLRSRGISPLISTCNFLVSWVSKCKGCYAGYGVFREVFEVNDNEGKRVIKVRPNVHTFNELMMGFYRDGELEMVEEVWSEMERFECVPNGFSYSVLMTVFLDVGRTKEIEKLWEEMRAKGIKGDVVAYNTVIGGFCKIGEIEKAEELSREMELNGVEANCVTFEHLINGYCSVGDVDSAILVFKHMVRKGFRAEGSVMDVLIGGLCEKRRVSEALEIMRIAMRNDGFRLSGKSYELLIKGLCKDGKMDEALKLQAEMVGGGFEPNFEIYGAFIDGYMKLGNEEMAAMLRKEMSGIQKRQEEN</sequence>
<dbReference type="FunCoup" id="B9RZE4">
    <property type="interactions" value="544"/>
</dbReference>
<evidence type="ECO:0000256" key="2">
    <source>
        <dbReference type="ARBA" id="ARBA00022737"/>
    </source>
</evidence>
<dbReference type="Proteomes" id="UP000008311">
    <property type="component" value="Unassembled WGS sequence"/>
</dbReference>
<dbReference type="GO" id="GO:0003729">
    <property type="term" value="F:mRNA binding"/>
    <property type="evidence" value="ECO:0000318"/>
    <property type="project" value="GO_Central"/>
</dbReference>
<dbReference type="InParanoid" id="B9RZE4"/>
<dbReference type="OrthoDB" id="185373at2759"/>
<dbReference type="InterPro" id="IPR011990">
    <property type="entry name" value="TPR-like_helical_dom_sf"/>
</dbReference>
<feature type="repeat" description="PPR" evidence="3">
    <location>
        <begin position="238"/>
        <end position="272"/>
    </location>
</feature>
<dbReference type="eggNOG" id="KOG4197">
    <property type="taxonomic scope" value="Eukaryota"/>
</dbReference>
<dbReference type="KEGG" id="rcu:8275523"/>
<evidence type="ECO:0000256" key="3">
    <source>
        <dbReference type="PROSITE-ProRule" id="PRU00708"/>
    </source>
</evidence>
<dbReference type="Pfam" id="PF01535">
    <property type="entry name" value="PPR"/>
    <property type="match status" value="2"/>
</dbReference>
<dbReference type="NCBIfam" id="TIGR00756">
    <property type="entry name" value="PPR"/>
    <property type="match status" value="5"/>
</dbReference>
<feature type="repeat" description="PPR" evidence="3">
    <location>
        <begin position="343"/>
        <end position="377"/>
    </location>
</feature>
<name>B9RZE4_RICCO</name>
<dbReference type="Pfam" id="PF12854">
    <property type="entry name" value="PPR_1"/>
    <property type="match status" value="1"/>
</dbReference>
<feature type="repeat" description="PPR" evidence="3">
    <location>
        <begin position="414"/>
        <end position="448"/>
    </location>
</feature>
<evidence type="ECO:0000256" key="1">
    <source>
        <dbReference type="ARBA" id="ARBA00007626"/>
    </source>
</evidence>
<keyword evidence="5" id="KW-1185">Reference proteome</keyword>
<keyword evidence="2" id="KW-0677">Repeat</keyword>
<accession>B9RZE4</accession>
<protein>
    <submittedName>
        <fullName evidence="4">Pentatricopeptide repeat-containing protein, putative</fullName>
    </submittedName>
</protein>
<dbReference type="EMBL" id="EQ973834">
    <property type="protein sequence ID" value="EEF43324.1"/>
    <property type="molecule type" value="Genomic_DNA"/>
</dbReference>
<feature type="repeat" description="PPR" evidence="3">
    <location>
        <begin position="159"/>
        <end position="193"/>
    </location>
</feature>
<dbReference type="GO" id="GO:0005737">
    <property type="term" value="C:cytoplasm"/>
    <property type="evidence" value="ECO:0000318"/>
    <property type="project" value="GO_Central"/>
</dbReference>
<dbReference type="Pfam" id="PF13041">
    <property type="entry name" value="PPR_2"/>
    <property type="match status" value="2"/>
</dbReference>